<organism evidence="1 2">
    <name type="scientific">Rubidibacter lacunae KORDI 51-2</name>
    <dbReference type="NCBI Taxonomy" id="582515"/>
    <lineage>
        <taxon>Bacteria</taxon>
        <taxon>Bacillati</taxon>
        <taxon>Cyanobacteriota</taxon>
        <taxon>Cyanophyceae</taxon>
        <taxon>Oscillatoriophycideae</taxon>
        <taxon>Chroococcales</taxon>
        <taxon>Aphanothecaceae</taxon>
        <taxon>Rubidibacter</taxon>
    </lineage>
</organism>
<protein>
    <recommendedName>
        <fullName evidence="3">Ribbon-helix-helix protein, copG family</fullName>
    </recommendedName>
</protein>
<dbReference type="RefSeq" id="WP_022603940.1">
    <property type="nucleotide sequence ID" value="NZ_ASSJ01000004.1"/>
</dbReference>
<dbReference type="InParanoid" id="U5DEJ6"/>
<dbReference type="Proteomes" id="UP000016960">
    <property type="component" value="Unassembled WGS sequence"/>
</dbReference>
<reference evidence="1 2" key="1">
    <citation type="submission" date="2013-05" db="EMBL/GenBank/DDBJ databases">
        <title>Draft genome sequence of Rubidibacter lacunae KORDI 51-2.</title>
        <authorList>
            <person name="Choi D.H."/>
            <person name="Noh J.H."/>
            <person name="Kwon K.-K."/>
            <person name="Lee J.-H."/>
            <person name="Ryu J.-Y."/>
        </authorList>
    </citation>
    <scope>NUCLEOTIDE SEQUENCE [LARGE SCALE GENOMIC DNA]</scope>
    <source>
        <strain evidence="1 2">KORDI 51-2</strain>
    </source>
</reference>
<evidence type="ECO:0000313" key="1">
    <source>
        <dbReference type="EMBL" id="ERN42928.1"/>
    </source>
</evidence>
<evidence type="ECO:0008006" key="3">
    <source>
        <dbReference type="Google" id="ProtNLM"/>
    </source>
</evidence>
<proteinExistence type="predicted"/>
<comment type="caution">
    <text evidence="1">The sequence shown here is derived from an EMBL/GenBank/DDBJ whole genome shotgun (WGS) entry which is preliminary data.</text>
</comment>
<sequence length="78" mass="8862">MKNKPREFKVRLSESASAELSEISKELNINATEVLRKGLALMRLYANAVEAERKGQHKAGLYIRQLDTEEPTKLLVVH</sequence>
<name>U5DEJ6_9CHRO</name>
<evidence type="ECO:0000313" key="2">
    <source>
        <dbReference type="Proteomes" id="UP000016960"/>
    </source>
</evidence>
<dbReference type="AlphaFoldDB" id="U5DEJ6"/>
<keyword evidence="2" id="KW-1185">Reference proteome</keyword>
<accession>U5DEJ6</accession>
<dbReference type="EMBL" id="ASSJ01000004">
    <property type="protein sequence ID" value="ERN42928.1"/>
    <property type="molecule type" value="Genomic_DNA"/>
</dbReference>
<gene>
    <name evidence="1" type="ORF">KR51_00002310</name>
</gene>